<dbReference type="SUPFAM" id="SSF51735">
    <property type="entry name" value="NAD(P)-binding Rossmann-fold domains"/>
    <property type="match status" value="1"/>
</dbReference>
<comment type="pathway">
    <text evidence="1 6">Carbohydrate biosynthesis; dTDP-L-rhamnose biosynthesis.</text>
</comment>
<dbReference type="Gene3D" id="3.40.50.720">
    <property type="entry name" value="NAD(P)-binding Rossmann-like Domain"/>
    <property type="match status" value="1"/>
</dbReference>
<evidence type="ECO:0000313" key="8">
    <source>
        <dbReference type="EMBL" id="MFC3226295.1"/>
    </source>
</evidence>
<comment type="similarity">
    <text evidence="2 6">Belongs to the dTDP-4-dehydrorhamnose reductase family.</text>
</comment>
<evidence type="ECO:0000256" key="6">
    <source>
        <dbReference type="RuleBase" id="RU364082"/>
    </source>
</evidence>
<dbReference type="PANTHER" id="PTHR10491">
    <property type="entry name" value="DTDP-4-DEHYDRORHAMNOSE REDUCTASE"/>
    <property type="match status" value="1"/>
</dbReference>
<comment type="cofactor">
    <cofactor evidence="6">
        <name>Mg(2+)</name>
        <dbReference type="ChEBI" id="CHEBI:18420"/>
    </cofactor>
    <text evidence="6">Binds 1 Mg(2+) ion per monomer.</text>
</comment>
<dbReference type="Proteomes" id="UP001595528">
    <property type="component" value="Unassembled WGS sequence"/>
</dbReference>
<evidence type="ECO:0000256" key="4">
    <source>
        <dbReference type="ARBA" id="ARBA00017099"/>
    </source>
</evidence>
<dbReference type="InterPro" id="IPR005913">
    <property type="entry name" value="dTDP_dehydrorham_reduct"/>
</dbReference>
<dbReference type="GO" id="GO:0008831">
    <property type="term" value="F:dTDP-4-dehydrorhamnose reductase activity"/>
    <property type="evidence" value="ECO:0007669"/>
    <property type="project" value="UniProtKB-EC"/>
</dbReference>
<keyword evidence="6 8" id="KW-0560">Oxidoreductase</keyword>
<accession>A0ABV7KVL3</accession>
<comment type="caution">
    <text evidence="8">The sequence shown here is derived from an EMBL/GenBank/DDBJ whole genome shotgun (WGS) entry which is preliminary data.</text>
</comment>
<dbReference type="RefSeq" id="WP_379898198.1">
    <property type="nucleotide sequence ID" value="NZ_JBHRTR010000009.1"/>
</dbReference>
<dbReference type="NCBIfam" id="TIGR01214">
    <property type="entry name" value="rmlD"/>
    <property type="match status" value="1"/>
</dbReference>
<dbReference type="CDD" id="cd05254">
    <property type="entry name" value="dTDP_HR_like_SDR_e"/>
    <property type="match status" value="1"/>
</dbReference>
<feature type="domain" description="RmlD-like substrate binding" evidence="7">
    <location>
        <begin position="1"/>
        <end position="288"/>
    </location>
</feature>
<reference evidence="9" key="1">
    <citation type="journal article" date="2019" name="Int. J. Syst. Evol. Microbiol.">
        <title>The Global Catalogue of Microorganisms (GCM) 10K type strain sequencing project: providing services to taxonomists for standard genome sequencing and annotation.</title>
        <authorList>
            <consortium name="The Broad Institute Genomics Platform"/>
            <consortium name="The Broad Institute Genome Sequencing Center for Infectious Disease"/>
            <person name="Wu L."/>
            <person name="Ma J."/>
        </authorList>
    </citation>
    <scope>NUCLEOTIDE SEQUENCE [LARGE SCALE GENOMIC DNA]</scope>
    <source>
        <strain evidence="9">KCTC 42964</strain>
    </source>
</reference>
<dbReference type="EMBL" id="JBHRTR010000009">
    <property type="protein sequence ID" value="MFC3226295.1"/>
    <property type="molecule type" value="Genomic_DNA"/>
</dbReference>
<organism evidence="8 9">
    <name type="scientific">Marinibaculum pumilum</name>
    <dbReference type="NCBI Taxonomy" id="1766165"/>
    <lineage>
        <taxon>Bacteria</taxon>
        <taxon>Pseudomonadati</taxon>
        <taxon>Pseudomonadota</taxon>
        <taxon>Alphaproteobacteria</taxon>
        <taxon>Rhodospirillales</taxon>
        <taxon>Rhodospirillaceae</taxon>
        <taxon>Marinibaculum</taxon>
    </lineage>
</organism>
<evidence type="ECO:0000256" key="2">
    <source>
        <dbReference type="ARBA" id="ARBA00010944"/>
    </source>
</evidence>
<dbReference type="Pfam" id="PF04321">
    <property type="entry name" value="RmlD_sub_bind"/>
    <property type="match status" value="1"/>
</dbReference>
<comment type="function">
    <text evidence="6">Catalyzes the reduction of dTDP-6-deoxy-L-lyxo-4-hexulose to yield dTDP-L-rhamnose.</text>
</comment>
<keyword evidence="6" id="KW-0521">NADP</keyword>
<evidence type="ECO:0000256" key="3">
    <source>
        <dbReference type="ARBA" id="ARBA00012929"/>
    </source>
</evidence>
<name>A0ABV7KVL3_9PROT</name>
<evidence type="ECO:0000256" key="1">
    <source>
        <dbReference type="ARBA" id="ARBA00004781"/>
    </source>
</evidence>
<protein>
    <recommendedName>
        <fullName evidence="4 6">dTDP-4-dehydrorhamnose reductase</fullName>
        <ecNumber evidence="3 6">1.1.1.133</ecNumber>
    </recommendedName>
</protein>
<dbReference type="InterPro" id="IPR029903">
    <property type="entry name" value="RmlD-like-bd"/>
</dbReference>
<proteinExistence type="inferred from homology"/>
<dbReference type="Gene3D" id="3.90.25.10">
    <property type="entry name" value="UDP-galactose 4-epimerase, domain 1"/>
    <property type="match status" value="1"/>
</dbReference>
<evidence type="ECO:0000256" key="5">
    <source>
        <dbReference type="ARBA" id="ARBA00048200"/>
    </source>
</evidence>
<evidence type="ECO:0000313" key="9">
    <source>
        <dbReference type="Proteomes" id="UP001595528"/>
    </source>
</evidence>
<evidence type="ECO:0000259" key="7">
    <source>
        <dbReference type="Pfam" id="PF04321"/>
    </source>
</evidence>
<dbReference type="InterPro" id="IPR036291">
    <property type="entry name" value="NAD(P)-bd_dom_sf"/>
</dbReference>
<dbReference type="PANTHER" id="PTHR10491:SF4">
    <property type="entry name" value="METHIONINE ADENOSYLTRANSFERASE 2 SUBUNIT BETA"/>
    <property type="match status" value="1"/>
</dbReference>
<keyword evidence="9" id="KW-1185">Reference proteome</keyword>
<gene>
    <name evidence="8" type="primary">rfbD</name>
    <name evidence="8" type="ORF">ACFOGJ_03585</name>
</gene>
<sequence length="295" mass="29938">MTVLVTGAAGQVGQSLCRALAAAGLAHRAAPRAVLDIADRDAVAAAMQGASAVVNLAAYTAVDRAEAEPDAADRVNNLGAGIVAQEAAGAGIPVVHLSTDFVFDGSGPAAAARRGYREDDPVAPANAYGRSKLAGEQAVLAACPQAIVLRTAWVFSAQGANFVKTMLRLAAERDELRVVADQYGSPTAAGDIATAICAVLGRLRSGAAIGYGIYHFAGAPAASWHDLAVATLDAAGARIPVHPIATADWPTAARRPAWSVLDSGRFAAVFGLAAPDWRAALPQVVATLTRAGSEA</sequence>
<dbReference type="EC" id="1.1.1.133" evidence="3 6"/>
<comment type="catalytic activity">
    <reaction evidence="5 6">
        <text>dTDP-beta-L-rhamnose + NADP(+) = dTDP-4-dehydro-beta-L-rhamnose + NADPH + H(+)</text>
        <dbReference type="Rhea" id="RHEA:21796"/>
        <dbReference type="ChEBI" id="CHEBI:15378"/>
        <dbReference type="ChEBI" id="CHEBI:57510"/>
        <dbReference type="ChEBI" id="CHEBI:57783"/>
        <dbReference type="ChEBI" id="CHEBI:58349"/>
        <dbReference type="ChEBI" id="CHEBI:62830"/>
        <dbReference type="EC" id="1.1.1.133"/>
    </reaction>
</comment>